<protein>
    <recommendedName>
        <fullName evidence="4">PEP-CTERM protein-sorting domain-containing protein</fullName>
    </recommendedName>
</protein>
<dbReference type="InterPro" id="IPR013424">
    <property type="entry name" value="Ice-binding_C"/>
</dbReference>
<evidence type="ECO:0000313" key="3">
    <source>
        <dbReference type="Proteomes" id="UP000001203"/>
    </source>
</evidence>
<dbReference type="Proteomes" id="UP000001203">
    <property type="component" value="Chromosome circular"/>
</dbReference>
<name>B1WSP4_CROS5</name>
<proteinExistence type="predicted"/>
<accession>B1WSP4</accession>
<evidence type="ECO:0000313" key="2">
    <source>
        <dbReference type="EMBL" id="ACB53623.1"/>
    </source>
</evidence>
<dbReference type="EMBL" id="CP000806">
    <property type="protein sequence ID" value="ACB53623.1"/>
    <property type="molecule type" value="Genomic_DNA"/>
</dbReference>
<reference evidence="2 3" key="1">
    <citation type="journal article" date="2008" name="Proc. Natl. Acad. Sci. U.S.A.">
        <title>The genome of Cyanothece 51142, a unicellular diazotrophic cyanobacterium important in the marine nitrogen cycle.</title>
        <authorList>
            <person name="Welsh E.A."/>
            <person name="Liberton M."/>
            <person name="Stoeckel J."/>
            <person name="Loh T."/>
            <person name="Elvitigala T."/>
            <person name="Wang C."/>
            <person name="Wollam A."/>
            <person name="Fulton R.S."/>
            <person name="Clifton S.W."/>
            <person name="Jacobs J.M."/>
            <person name="Aurora R."/>
            <person name="Ghosh B.K."/>
            <person name="Sherman L.A."/>
            <person name="Smith R.D."/>
            <person name="Wilson R.K."/>
            <person name="Pakrasi H.B."/>
        </authorList>
    </citation>
    <scope>NUCLEOTIDE SEQUENCE [LARGE SCALE GENOMIC DNA]</scope>
    <source>
        <strain evidence="3">ATCC 51142 / BH68</strain>
    </source>
</reference>
<dbReference type="RefSeq" id="WP_009543657.1">
    <property type="nucleotide sequence ID" value="NC_010546.1"/>
</dbReference>
<dbReference type="NCBIfam" id="TIGR02595">
    <property type="entry name" value="PEP_CTERM"/>
    <property type="match status" value="1"/>
</dbReference>
<keyword evidence="1" id="KW-1133">Transmembrane helix</keyword>
<feature type="transmembrane region" description="Helical" evidence="1">
    <location>
        <begin position="46"/>
        <end position="64"/>
    </location>
</feature>
<dbReference type="AlphaFoldDB" id="B1WSP4"/>
<dbReference type="KEGG" id="cyt:cce_4275"/>
<gene>
    <name evidence="2" type="ordered locus">cce_4275</name>
</gene>
<keyword evidence="3" id="KW-1185">Reference proteome</keyword>
<sequence>MGQPLLLQANEIYAVTGNFPGEASALAFTTWTLDAPATEPVSVPEPSIIIGLGMLTTFGISTGFKRKLSKAKKK</sequence>
<evidence type="ECO:0008006" key="4">
    <source>
        <dbReference type="Google" id="ProtNLM"/>
    </source>
</evidence>
<keyword evidence="1" id="KW-0812">Transmembrane</keyword>
<keyword evidence="1" id="KW-0472">Membrane</keyword>
<organism evidence="2 3">
    <name type="scientific">Crocosphaera subtropica (strain ATCC 51142 / BH68)</name>
    <name type="common">Cyanothece sp. (strain ATCC 51142)</name>
    <dbReference type="NCBI Taxonomy" id="43989"/>
    <lineage>
        <taxon>Bacteria</taxon>
        <taxon>Bacillati</taxon>
        <taxon>Cyanobacteriota</taxon>
        <taxon>Cyanophyceae</taxon>
        <taxon>Oscillatoriophycideae</taxon>
        <taxon>Chroococcales</taxon>
        <taxon>Aphanothecaceae</taxon>
        <taxon>Crocosphaera</taxon>
        <taxon>Crocosphaera subtropica</taxon>
    </lineage>
</organism>
<evidence type="ECO:0000256" key="1">
    <source>
        <dbReference type="SAM" id="Phobius"/>
    </source>
</evidence>
<dbReference type="HOGENOM" id="CLU_2681525_0_0_3"/>